<dbReference type="GO" id="GO:0000177">
    <property type="term" value="C:cytoplasmic exosome (RNase complex)"/>
    <property type="evidence" value="ECO:0007669"/>
    <property type="project" value="TreeGrafter"/>
</dbReference>
<dbReference type="GO" id="GO:0005730">
    <property type="term" value="C:nucleolus"/>
    <property type="evidence" value="ECO:0007669"/>
    <property type="project" value="TreeGrafter"/>
</dbReference>
<dbReference type="GO" id="GO:0003723">
    <property type="term" value="F:RNA binding"/>
    <property type="evidence" value="ECO:0007669"/>
    <property type="project" value="TreeGrafter"/>
</dbReference>
<dbReference type="InterPro" id="IPR001247">
    <property type="entry name" value="ExoRNase_PH_dom1"/>
</dbReference>
<comment type="caution">
    <text evidence="7">The sequence shown here is derived from an EMBL/GenBank/DDBJ whole genome shotgun (WGS) entry which is preliminary data.</text>
</comment>
<evidence type="ECO:0000256" key="1">
    <source>
        <dbReference type="ARBA" id="ARBA00004123"/>
    </source>
</evidence>
<dbReference type="Pfam" id="PF01138">
    <property type="entry name" value="RNase_PH"/>
    <property type="match status" value="1"/>
</dbReference>
<accession>A0A7C8J9K7</accession>
<dbReference type="SUPFAM" id="SSF54211">
    <property type="entry name" value="Ribosomal protein S5 domain 2-like"/>
    <property type="match status" value="1"/>
</dbReference>
<name>A0A7C8J9K7_ORBOL</name>
<dbReference type="Proteomes" id="UP000475325">
    <property type="component" value="Unassembled WGS sequence"/>
</dbReference>
<sequence>MTSSPLIPEISLNPLPQSDGSCQYTCPTSRTTILTSVNGPLEVRPKDELPNHATIEVIVKPGIGVAGVRETRLSSLIHSTLQSLILTNHHPRTLIQIVAQIVQAEDHTSLPLLLTPLLNCTILSLLIAGIPMRTVGWSVHLAVLQNNSRENFKTVEGQVFKLEEKTGGNDDKMDTEENEKAVVVVVRNPNSEILGLAKSSHTLTFSKEGEVLLIESLECSQGSGGESADGQGWDITDFLKLAEEGKRICCEEGVEIIRDALGDRKVF</sequence>
<gene>
    <name evidence="7" type="primary">RRP46</name>
    <name evidence="7" type="ORF">TWF102_003096</name>
</gene>
<evidence type="ECO:0000259" key="6">
    <source>
        <dbReference type="Pfam" id="PF01138"/>
    </source>
</evidence>
<reference evidence="7 8" key="1">
    <citation type="submission" date="2019-06" db="EMBL/GenBank/DDBJ databases">
        <authorList>
            <person name="Palmer J.M."/>
        </authorList>
    </citation>
    <scope>NUCLEOTIDE SEQUENCE [LARGE SCALE GENOMIC DNA]</scope>
    <source>
        <strain evidence="7 8">TWF102</strain>
    </source>
</reference>
<dbReference type="GO" id="GO:0000176">
    <property type="term" value="C:nuclear exosome (RNase complex)"/>
    <property type="evidence" value="ECO:0007669"/>
    <property type="project" value="TreeGrafter"/>
</dbReference>
<keyword evidence="4" id="KW-0271">Exosome</keyword>
<evidence type="ECO:0000256" key="4">
    <source>
        <dbReference type="ARBA" id="ARBA00022835"/>
    </source>
</evidence>
<keyword evidence="5" id="KW-0539">Nucleus</keyword>
<evidence type="ECO:0000313" key="7">
    <source>
        <dbReference type="EMBL" id="KAF3104466.1"/>
    </source>
</evidence>
<feature type="domain" description="Exoribonuclease phosphorolytic" evidence="6">
    <location>
        <begin position="9"/>
        <end position="131"/>
    </location>
</feature>
<evidence type="ECO:0000256" key="3">
    <source>
        <dbReference type="ARBA" id="ARBA00022552"/>
    </source>
</evidence>
<protein>
    <submittedName>
        <fullName evidence="7">Exosome non-catalytic core subunit rrp46</fullName>
    </submittedName>
</protein>
<dbReference type="GO" id="GO:0071051">
    <property type="term" value="P:poly(A)-dependent snoRNA 3'-end processing"/>
    <property type="evidence" value="ECO:0007669"/>
    <property type="project" value="TreeGrafter"/>
</dbReference>
<dbReference type="PANTHER" id="PTHR11953:SF1">
    <property type="entry name" value="EXOSOME COMPLEX COMPONENT RRP46"/>
    <property type="match status" value="1"/>
</dbReference>
<dbReference type="Gene3D" id="3.30.230.70">
    <property type="entry name" value="GHMP Kinase, N-terminal domain"/>
    <property type="match status" value="1"/>
</dbReference>
<comment type="subcellular location">
    <subcellularLocation>
        <location evidence="1">Nucleus</location>
    </subcellularLocation>
</comment>
<dbReference type="GO" id="GO:0071028">
    <property type="term" value="P:nuclear mRNA surveillance"/>
    <property type="evidence" value="ECO:0007669"/>
    <property type="project" value="TreeGrafter"/>
</dbReference>
<dbReference type="GO" id="GO:0016075">
    <property type="term" value="P:rRNA catabolic process"/>
    <property type="evidence" value="ECO:0007669"/>
    <property type="project" value="TreeGrafter"/>
</dbReference>
<keyword evidence="3" id="KW-0698">rRNA processing</keyword>
<dbReference type="GO" id="GO:0034475">
    <property type="term" value="P:U4 snRNA 3'-end processing"/>
    <property type="evidence" value="ECO:0007669"/>
    <property type="project" value="TreeGrafter"/>
</dbReference>
<evidence type="ECO:0000313" key="8">
    <source>
        <dbReference type="Proteomes" id="UP000475325"/>
    </source>
</evidence>
<evidence type="ECO:0000256" key="2">
    <source>
        <dbReference type="ARBA" id="ARBA00006678"/>
    </source>
</evidence>
<dbReference type="PANTHER" id="PTHR11953">
    <property type="entry name" value="EXOSOME COMPLEX COMPONENT"/>
    <property type="match status" value="1"/>
</dbReference>
<dbReference type="GO" id="GO:0006364">
    <property type="term" value="P:rRNA processing"/>
    <property type="evidence" value="ECO:0007669"/>
    <property type="project" value="UniProtKB-KW"/>
</dbReference>
<dbReference type="AlphaFoldDB" id="A0A7C8J9K7"/>
<comment type="similarity">
    <text evidence="2">Belongs to the RNase PH family.</text>
</comment>
<dbReference type="EMBL" id="WIQW01000016">
    <property type="protein sequence ID" value="KAF3104466.1"/>
    <property type="molecule type" value="Genomic_DNA"/>
</dbReference>
<organism evidence="7 8">
    <name type="scientific">Orbilia oligospora</name>
    <name type="common">Nematode-trapping fungus</name>
    <name type="synonym">Arthrobotrys oligospora</name>
    <dbReference type="NCBI Taxonomy" id="2813651"/>
    <lineage>
        <taxon>Eukaryota</taxon>
        <taxon>Fungi</taxon>
        <taxon>Dikarya</taxon>
        <taxon>Ascomycota</taxon>
        <taxon>Pezizomycotina</taxon>
        <taxon>Orbiliomycetes</taxon>
        <taxon>Orbiliales</taxon>
        <taxon>Orbiliaceae</taxon>
        <taxon>Orbilia</taxon>
    </lineage>
</organism>
<dbReference type="InterPro" id="IPR050080">
    <property type="entry name" value="RNase_PH"/>
</dbReference>
<dbReference type="InterPro" id="IPR027408">
    <property type="entry name" value="PNPase/RNase_PH_dom_sf"/>
</dbReference>
<proteinExistence type="inferred from homology"/>
<evidence type="ECO:0000256" key="5">
    <source>
        <dbReference type="ARBA" id="ARBA00023242"/>
    </source>
</evidence>
<dbReference type="InterPro" id="IPR020568">
    <property type="entry name" value="Ribosomal_Su5_D2-typ_SF"/>
</dbReference>